<dbReference type="InterPro" id="IPR050902">
    <property type="entry name" value="ABC_Transporter_SBP"/>
</dbReference>
<dbReference type="Gene3D" id="3.40.50.1980">
    <property type="entry name" value="Nitrogenase molybdenum iron protein domain"/>
    <property type="match status" value="2"/>
</dbReference>
<name>A0A370DEL7_9GAMM</name>
<dbReference type="InterPro" id="IPR002491">
    <property type="entry name" value="ABC_transptr_periplasmic_BD"/>
</dbReference>
<feature type="domain" description="Fe/B12 periplasmic-binding" evidence="1">
    <location>
        <begin position="35"/>
        <end position="285"/>
    </location>
</feature>
<proteinExistence type="predicted"/>
<dbReference type="Proteomes" id="UP000254771">
    <property type="component" value="Unassembled WGS sequence"/>
</dbReference>
<comment type="caution">
    <text evidence="2">The sequence shown here is derived from an EMBL/GenBank/DDBJ whole genome shotgun (WGS) entry which is preliminary data.</text>
</comment>
<evidence type="ECO:0000259" key="1">
    <source>
        <dbReference type="PROSITE" id="PS50983"/>
    </source>
</evidence>
<keyword evidence="3" id="KW-1185">Reference proteome</keyword>
<protein>
    <submittedName>
        <fullName evidence="2">Cobalamin ABC transporter substrate-binding protein</fullName>
    </submittedName>
</protein>
<dbReference type="EMBL" id="QFXE01000020">
    <property type="protein sequence ID" value="RDH83321.1"/>
    <property type="molecule type" value="Genomic_DNA"/>
</dbReference>
<accession>A0A370DEL7</accession>
<dbReference type="SUPFAM" id="SSF53807">
    <property type="entry name" value="Helical backbone' metal receptor"/>
    <property type="match status" value="1"/>
</dbReference>
<dbReference type="AlphaFoldDB" id="A0A370DEL7"/>
<organism evidence="2 3">
    <name type="scientific">endosymbiont of Escarpia spicata</name>
    <dbReference type="NCBI Taxonomy" id="2200908"/>
    <lineage>
        <taxon>Bacteria</taxon>
        <taxon>Pseudomonadati</taxon>
        <taxon>Pseudomonadota</taxon>
        <taxon>Gammaproteobacteria</taxon>
        <taxon>sulfur-oxidizing symbionts</taxon>
    </lineage>
</organism>
<dbReference type="PANTHER" id="PTHR30535:SF34">
    <property type="entry name" value="MOLYBDATE-BINDING PROTEIN MOLA"/>
    <property type="match status" value="1"/>
</dbReference>
<dbReference type="PANTHER" id="PTHR30535">
    <property type="entry name" value="VITAMIN B12-BINDING PROTEIN"/>
    <property type="match status" value="1"/>
</dbReference>
<sequence length="285" mass="31408">MTEAIAMSPLRPILLLLSLLTVAGWVHGTDTPPSRVVSINLCTDQLLLMLADADQIASVSYLSLQPESSFVAEEAKRYPVNHARPEELLALNPDLILTVEFTDRQLLGLLEKLGYRVAQLPMPTSIDGIENNIRRLAELLGQPARGAALIHEMRSALSQIPPQPANQRPKALFYQPRGYTSGNDTLQNEALALAGWSNLATKLDISGYSSIDLESLLLGQPDQIFTSTYTGETRSLAQRQLHHPALRRITHNRPIIEIPFKYWICGGPMIADAVAELHAALPKKQ</sequence>
<dbReference type="Pfam" id="PF01497">
    <property type="entry name" value="Peripla_BP_2"/>
    <property type="match status" value="1"/>
</dbReference>
<gene>
    <name evidence="2" type="ORF">DIZ78_15105</name>
</gene>
<reference evidence="2 3" key="1">
    <citation type="journal article" date="2018" name="ISME J.">
        <title>Endosymbiont genomes yield clues of tubeworm success.</title>
        <authorList>
            <person name="Li Y."/>
            <person name="Liles M.R."/>
            <person name="Halanych K.M."/>
        </authorList>
    </citation>
    <scope>NUCLEOTIDE SEQUENCE [LARGE SCALE GENOMIC DNA]</scope>
    <source>
        <strain evidence="2">A1462</strain>
    </source>
</reference>
<evidence type="ECO:0000313" key="3">
    <source>
        <dbReference type="Proteomes" id="UP000254771"/>
    </source>
</evidence>
<dbReference type="PROSITE" id="PS50983">
    <property type="entry name" value="FE_B12_PBP"/>
    <property type="match status" value="1"/>
</dbReference>
<evidence type="ECO:0000313" key="2">
    <source>
        <dbReference type="EMBL" id="RDH83321.1"/>
    </source>
</evidence>